<dbReference type="Proteomes" id="UP000007073">
    <property type="component" value="Chromosome"/>
</dbReference>
<dbReference type="RefSeq" id="WP_004514389.1">
    <property type="nucleotide sequence ID" value="NC_007517.1"/>
</dbReference>
<dbReference type="Gene3D" id="2.40.160.20">
    <property type="match status" value="1"/>
</dbReference>
<dbReference type="InterPro" id="IPR027385">
    <property type="entry name" value="Beta-barrel_OMP"/>
</dbReference>
<dbReference type="InterPro" id="IPR011250">
    <property type="entry name" value="OMP/PagP_B-barrel"/>
</dbReference>
<reference evidence="4 5" key="2">
    <citation type="journal article" date="2009" name="BMC Microbiol.">
        <title>The genome sequence of Geobacter metallireducens: features of metabolism, physiology and regulation common and dissimilar to Geobacter sulfurreducens.</title>
        <authorList>
            <person name="Aklujkar M."/>
            <person name="Krushkal J."/>
            <person name="DiBartolo G."/>
            <person name="Lapidus A."/>
            <person name="Land M.L."/>
            <person name="Lovley D.R."/>
        </authorList>
    </citation>
    <scope>NUCLEOTIDE SEQUENCE [LARGE SCALE GENOMIC DNA]</scope>
    <source>
        <strain evidence="5">ATCC 53774 / DSM 7210 / GS-15</strain>
    </source>
</reference>
<dbReference type="EMBL" id="CP000148">
    <property type="protein sequence ID" value="ABB31044.1"/>
    <property type="molecule type" value="Genomic_DNA"/>
</dbReference>
<reference evidence="4 5" key="1">
    <citation type="submission" date="2005-10" db="EMBL/GenBank/DDBJ databases">
        <title>Complete sequence of Geobacter metallireducens GS-15.</title>
        <authorList>
            <consortium name="US DOE Joint Genome Institute"/>
            <person name="Copeland A."/>
            <person name="Lucas S."/>
            <person name="Lapidus A."/>
            <person name="Barry K."/>
            <person name="Detter J.C."/>
            <person name="Glavina T."/>
            <person name="Hammon N."/>
            <person name="Israni S."/>
            <person name="Pitluck S."/>
            <person name="Di Bartolo G."/>
            <person name="Chain P."/>
            <person name="Schmutz J."/>
            <person name="Larimer F."/>
            <person name="Land M."/>
            <person name="Kyrpides N."/>
            <person name="Ivanova N."/>
            <person name="Richardson P."/>
        </authorList>
    </citation>
    <scope>NUCLEOTIDE SEQUENCE [LARGE SCALE GENOMIC DNA]</scope>
    <source>
        <strain evidence="5">ATCC 53774 / DSM 7210 / GS-15</strain>
    </source>
</reference>
<dbReference type="HOGENOM" id="CLU_057473_3_0_7"/>
<dbReference type="STRING" id="269799.Gmet_0802"/>
<accession>Q39XI0</accession>
<keyword evidence="5" id="KW-1185">Reference proteome</keyword>
<evidence type="ECO:0000256" key="1">
    <source>
        <dbReference type="ARBA" id="ARBA00022729"/>
    </source>
</evidence>
<evidence type="ECO:0000259" key="3">
    <source>
        <dbReference type="Pfam" id="PF13505"/>
    </source>
</evidence>
<evidence type="ECO:0000256" key="2">
    <source>
        <dbReference type="SAM" id="SignalP"/>
    </source>
</evidence>
<organism evidence="4 5">
    <name type="scientific">Geobacter metallireducens (strain ATCC 53774 / DSM 7210 / GS-15)</name>
    <dbReference type="NCBI Taxonomy" id="269799"/>
    <lineage>
        <taxon>Bacteria</taxon>
        <taxon>Pseudomonadati</taxon>
        <taxon>Thermodesulfobacteriota</taxon>
        <taxon>Desulfuromonadia</taxon>
        <taxon>Geobacterales</taxon>
        <taxon>Geobacteraceae</taxon>
        <taxon>Geobacter</taxon>
    </lineage>
</organism>
<protein>
    <submittedName>
        <fullName evidence="4">Outer membrane channel, putative</fullName>
    </submittedName>
</protein>
<feature type="chain" id="PRO_5004223594" evidence="2">
    <location>
        <begin position="23"/>
        <end position="219"/>
    </location>
</feature>
<evidence type="ECO:0000313" key="5">
    <source>
        <dbReference type="Proteomes" id="UP000007073"/>
    </source>
</evidence>
<keyword evidence="1 2" id="KW-0732">Signal</keyword>
<dbReference type="SUPFAM" id="SSF56925">
    <property type="entry name" value="OMPA-like"/>
    <property type="match status" value="1"/>
</dbReference>
<feature type="domain" description="Outer membrane protein beta-barrel" evidence="3">
    <location>
        <begin position="8"/>
        <end position="200"/>
    </location>
</feature>
<dbReference type="AlphaFoldDB" id="Q39XI0"/>
<proteinExistence type="predicted"/>
<gene>
    <name evidence="4" type="ordered locus">Gmet_0802</name>
</gene>
<name>Q39XI0_GEOMG</name>
<dbReference type="KEGG" id="gme:Gmet_0802"/>
<sequence length="219" mass="23262">MKRILIAAAAIAIWGMPAMSQATPARPGGYFSGFLGVSIPRDADVAGTDSGTSFNDRVEFDPGIVVGGTAGYDYGFLRLEGELSYRHSEIKSVTASDGYRFHGVDGDLGALAVMANAFVDMHNQSPITPYVGGGVGFAVLNLGNTTSTELDPLYEKGDDTVFAYQAGAGVEIALNPIMSLDLGYRYFGTSKATFDEGVVTATKFRFESHNALMGLRVKF</sequence>
<dbReference type="Pfam" id="PF13505">
    <property type="entry name" value="OMP_b-brl"/>
    <property type="match status" value="1"/>
</dbReference>
<dbReference type="eggNOG" id="COG3637">
    <property type="taxonomic scope" value="Bacteria"/>
</dbReference>
<feature type="signal peptide" evidence="2">
    <location>
        <begin position="1"/>
        <end position="22"/>
    </location>
</feature>
<evidence type="ECO:0000313" key="4">
    <source>
        <dbReference type="EMBL" id="ABB31044.1"/>
    </source>
</evidence>